<feature type="compositionally biased region" description="Low complexity" evidence="2">
    <location>
        <begin position="79"/>
        <end position="94"/>
    </location>
</feature>
<dbReference type="RefSeq" id="WP_307261823.1">
    <property type="nucleotide sequence ID" value="NZ_JAUSVL010000001.1"/>
</dbReference>
<protein>
    <submittedName>
        <fullName evidence="3">Uncharacterized protein</fullName>
    </submittedName>
</protein>
<reference evidence="3" key="1">
    <citation type="submission" date="2023-07" db="EMBL/GenBank/DDBJ databases">
        <title>Genomic Encyclopedia of Type Strains, Phase IV (KMG-IV): sequencing the most valuable type-strain genomes for metagenomic binning, comparative biology and taxonomic classification.</title>
        <authorList>
            <person name="Goeker M."/>
        </authorList>
    </citation>
    <scope>NUCLEOTIDE SEQUENCE</scope>
    <source>
        <strain evidence="3">DSM 24202</strain>
    </source>
</reference>
<feature type="coiled-coil region" evidence="1">
    <location>
        <begin position="35"/>
        <end position="62"/>
    </location>
</feature>
<evidence type="ECO:0000313" key="3">
    <source>
        <dbReference type="EMBL" id="MDQ0290351.1"/>
    </source>
</evidence>
<dbReference type="Proteomes" id="UP001238163">
    <property type="component" value="Unassembled WGS sequence"/>
</dbReference>
<dbReference type="EMBL" id="JAUSVL010000001">
    <property type="protein sequence ID" value="MDQ0290351.1"/>
    <property type="molecule type" value="Genomic_DNA"/>
</dbReference>
<gene>
    <name evidence="3" type="ORF">J3R75_002458</name>
</gene>
<keyword evidence="4" id="KW-1185">Reference proteome</keyword>
<keyword evidence="1" id="KW-0175">Coiled coil</keyword>
<feature type="compositionally biased region" description="Pro residues" evidence="2">
    <location>
        <begin position="95"/>
        <end position="104"/>
    </location>
</feature>
<proteinExistence type="predicted"/>
<sequence>MAKKPVSTEPLSFVEIVMRADAETIKAAYEARVKVDGLLAERDEAYRRIAELEAQVETVMGEPGVFIFPDPPYPVAGFSSSAKASAKKPAAAPAPHKPATPAPAPTSDAAKPKPGDAK</sequence>
<name>A0AAE4AP52_9BACT</name>
<dbReference type="AlphaFoldDB" id="A0AAE4AP52"/>
<evidence type="ECO:0000256" key="2">
    <source>
        <dbReference type="SAM" id="MobiDB-lite"/>
    </source>
</evidence>
<feature type="region of interest" description="Disordered" evidence="2">
    <location>
        <begin position="78"/>
        <end position="118"/>
    </location>
</feature>
<evidence type="ECO:0000313" key="4">
    <source>
        <dbReference type="Proteomes" id="UP001238163"/>
    </source>
</evidence>
<organism evidence="3 4">
    <name type="scientific">Oligosphaera ethanolica</name>
    <dbReference type="NCBI Taxonomy" id="760260"/>
    <lineage>
        <taxon>Bacteria</taxon>
        <taxon>Pseudomonadati</taxon>
        <taxon>Lentisphaerota</taxon>
        <taxon>Oligosphaeria</taxon>
        <taxon>Oligosphaerales</taxon>
        <taxon>Oligosphaeraceae</taxon>
        <taxon>Oligosphaera</taxon>
    </lineage>
</organism>
<evidence type="ECO:0000256" key="1">
    <source>
        <dbReference type="SAM" id="Coils"/>
    </source>
</evidence>
<comment type="caution">
    <text evidence="3">The sequence shown here is derived from an EMBL/GenBank/DDBJ whole genome shotgun (WGS) entry which is preliminary data.</text>
</comment>
<accession>A0AAE4AP52</accession>